<gene>
    <name evidence="11" type="ORF">OSTQU699_LOCUS4551</name>
</gene>
<dbReference type="GO" id="GO:0055085">
    <property type="term" value="P:transmembrane transport"/>
    <property type="evidence" value="ECO:0007669"/>
    <property type="project" value="InterPro"/>
</dbReference>
<keyword evidence="4 8" id="KW-0812">Transmembrane</keyword>
<keyword evidence="12" id="KW-1185">Reference proteome</keyword>
<dbReference type="InterPro" id="IPR023395">
    <property type="entry name" value="MCP_dom_sf"/>
</dbReference>
<accession>A0A8S1IYX0</accession>
<comment type="caution">
    <text evidence="11">The sequence shown here is derived from an EMBL/GenBank/DDBJ whole genome shotgun (WGS) entry which is preliminary data.</text>
</comment>
<sequence length="253" mass="28008">MGGAASLLEARYAVAGFSDTVRHVIAGTFARTMAQALVHPIDTIKTRLQVRSPPEAVKKWKKKTKSSAVEVHVARRIFKFRNYLVKGPSDIYLGLTGAILGTLPTALVYFVTYEGTKQWIQGDNEEGSDTPATHLVSASAGAIASSIVRVPTDTMRHRVQAYMHPNVFQAGMCIAQKEGLRGLYSGFLPTLLRDVPEIAVQFALYERGMRPGLMMILLAMQDTRQKAFHCHRSLNIQWLTDKLNGLERALDLP</sequence>
<comment type="subcellular location">
    <subcellularLocation>
        <location evidence="1">Membrane</location>
        <topology evidence="1">Multi-pass membrane protein</topology>
    </subcellularLocation>
</comment>
<evidence type="ECO:0000256" key="6">
    <source>
        <dbReference type="ARBA" id="ARBA00022989"/>
    </source>
</evidence>
<keyword evidence="3 9" id="KW-0813">Transport</keyword>
<dbReference type="InterPro" id="IPR002067">
    <property type="entry name" value="MCP"/>
</dbReference>
<organism evidence="11 12">
    <name type="scientific">Ostreobium quekettii</name>
    <dbReference type="NCBI Taxonomy" id="121088"/>
    <lineage>
        <taxon>Eukaryota</taxon>
        <taxon>Viridiplantae</taxon>
        <taxon>Chlorophyta</taxon>
        <taxon>core chlorophytes</taxon>
        <taxon>Ulvophyceae</taxon>
        <taxon>TCBD clade</taxon>
        <taxon>Bryopsidales</taxon>
        <taxon>Ostreobineae</taxon>
        <taxon>Ostreobiaceae</taxon>
        <taxon>Ostreobium</taxon>
    </lineage>
</organism>
<dbReference type="EMBL" id="CAJHUC010000969">
    <property type="protein sequence ID" value="CAD7699192.1"/>
    <property type="molecule type" value="Genomic_DNA"/>
</dbReference>
<dbReference type="SUPFAM" id="SSF103506">
    <property type="entry name" value="Mitochondrial carrier"/>
    <property type="match status" value="1"/>
</dbReference>
<evidence type="ECO:0000256" key="4">
    <source>
        <dbReference type="ARBA" id="ARBA00022692"/>
    </source>
</evidence>
<keyword evidence="7 8" id="KW-0472">Membrane</keyword>
<keyword evidence="5" id="KW-0677">Repeat</keyword>
<dbReference type="Gene3D" id="1.50.40.10">
    <property type="entry name" value="Mitochondrial carrier domain"/>
    <property type="match status" value="1"/>
</dbReference>
<feature type="repeat" description="Solcar" evidence="8">
    <location>
        <begin position="18"/>
        <end position="119"/>
    </location>
</feature>
<dbReference type="PANTHER" id="PTHR45667">
    <property type="entry name" value="S-ADENOSYLMETHIONINE MITOCHONDRIAL CARRIER PROTEIN"/>
    <property type="match status" value="1"/>
</dbReference>
<evidence type="ECO:0000256" key="5">
    <source>
        <dbReference type="ARBA" id="ARBA00022737"/>
    </source>
</evidence>
<evidence type="ECO:0000256" key="9">
    <source>
        <dbReference type="RuleBase" id="RU000488"/>
    </source>
</evidence>
<evidence type="ECO:0000256" key="7">
    <source>
        <dbReference type="ARBA" id="ARBA00023136"/>
    </source>
</evidence>
<reference evidence="11" key="1">
    <citation type="submission" date="2020-12" db="EMBL/GenBank/DDBJ databases">
        <authorList>
            <person name="Iha C."/>
        </authorList>
    </citation>
    <scope>NUCLEOTIDE SEQUENCE</scope>
</reference>
<comment type="similarity">
    <text evidence="2 9">Belongs to the mitochondrial carrier (TC 2.A.29) family.</text>
</comment>
<dbReference type="Pfam" id="PF00153">
    <property type="entry name" value="Mito_carr"/>
    <property type="match status" value="2"/>
</dbReference>
<proteinExistence type="inferred from homology"/>
<dbReference type="Proteomes" id="UP000708148">
    <property type="component" value="Unassembled WGS sequence"/>
</dbReference>
<dbReference type="PROSITE" id="PS50920">
    <property type="entry name" value="SOLCAR"/>
    <property type="match status" value="2"/>
</dbReference>
<evidence type="ECO:0000256" key="8">
    <source>
        <dbReference type="PROSITE-ProRule" id="PRU00282"/>
    </source>
</evidence>
<evidence type="ECO:0008006" key="13">
    <source>
        <dbReference type="Google" id="ProtNLM"/>
    </source>
</evidence>
<dbReference type="InterPro" id="IPR018108">
    <property type="entry name" value="MCP_transmembrane"/>
</dbReference>
<dbReference type="GO" id="GO:0016020">
    <property type="term" value="C:membrane"/>
    <property type="evidence" value="ECO:0007669"/>
    <property type="project" value="UniProtKB-SubCell"/>
</dbReference>
<dbReference type="AlphaFoldDB" id="A0A8S1IYX0"/>
<dbReference type="PRINTS" id="PR00926">
    <property type="entry name" value="MITOCARRIER"/>
</dbReference>
<keyword evidence="6 10" id="KW-1133">Transmembrane helix</keyword>
<evidence type="ECO:0000313" key="11">
    <source>
        <dbReference type="EMBL" id="CAD7699192.1"/>
    </source>
</evidence>
<evidence type="ECO:0000256" key="3">
    <source>
        <dbReference type="ARBA" id="ARBA00022448"/>
    </source>
</evidence>
<protein>
    <recommendedName>
        <fullName evidence="13">Mitochondrial carrier protein</fullName>
    </recommendedName>
</protein>
<feature type="repeat" description="Solcar" evidence="8">
    <location>
        <begin position="132"/>
        <end position="211"/>
    </location>
</feature>
<name>A0A8S1IYX0_9CHLO</name>
<evidence type="ECO:0000313" key="12">
    <source>
        <dbReference type="Proteomes" id="UP000708148"/>
    </source>
</evidence>
<evidence type="ECO:0000256" key="1">
    <source>
        <dbReference type="ARBA" id="ARBA00004141"/>
    </source>
</evidence>
<evidence type="ECO:0000256" key="2">
    <source>
        <dbReference type="ARBA" id="ARBA00006375"/>
    </source>
</evidence>
<dbReference type="OrthoDB" id="415315at2759"/>
<evidence type="ECO:0000256" key="10">
    <source>
        <dbReference type="SAM" id="Phobius"/>
    </source>
</evidence>
<feature type="transmembrane region" description="Helical" evidence="10">
    <location>
        <begin position="91"/>
        <end position="112"/>
    </location>
</feature>